<protein>
    <recommendedName>
        <fullName evidence="3">HEAT repeat domain-containing protein</fullName>
    </recommendedName>
</protein>
<name>A0ABT0U9X8_9BACT</name>
<sequence length="196" mass="21509">MNQRDRVAKLTKTDFAGAFKLACSISDVRERIQSFGWVARYAPAAEVSRVIDQTTKSAGTSSDFYVDTMALAWPLRALHETGHGERISSLLTTALRLSREVRPTASRAEAIVLLIHAVLPHGLRTAAPAITALKATAADSHWRVVRALVDVALLVNAFDQKSAIEIANVIPVEHKRKSAIDRISGGETLQPRPFFW</sequence>
<dbReference type="RefSeq" id="WP_250931670.1">
    <property type="nucleotide sequence ID" value="NZ_JAMQBK010000066.1"/>
</dbReference>
<evidence type="ECO:0008006" key="3">
    <source>
        <dbReference type="Google" id="ProtNLM"/>
    </source>
</evidence>
<accession>A0ABT0U9X8</accession>
<evidence type="ECO:0000313" key="2">
    <source>
        <dbReference type="Proteomes" id="UP001202961"/>
    </source>
</evidence>
<keyword evidence="2" id="KW-1185">Reference proteome</keyword>
<organism evidence="1 2">
    <name type="scientific">Aporhodopirellula aestuarii</name>
    <dbReference type="NCBI Taxonomy" id="2950107"/>
    <lineage>
        <taxon>Bacteria</taxon>
        <taxon>Pseudomonadati</taxon>
        <taxon>Planctomycetota</taxon>
        <taxon>Planctomycetia</taxon>
        <taxon>Pirellulales</taxon>
        <taxon>Pirellulaceae</taxon>
        <taxon>Aporhodopirellula</taxon>
    </lineage>
</organism>
<dbReference type="Proteomes" id="UP001202961">
    <property type="component" value="Unassembled WGS sequence"/>
</dbReference>
<proteinExistence type="predicted"/>
<evidence type="ECO:0000313" key="1">
    <source>
        <dbReference type="EMBL" id="MCM2373798.1"/>
    </source>
</evidence>
<reference evidence="1 2" key="1">
    <citation type="journal article" date="2022" name="Syst. Appl. Microbiol.">
        <title>Rhodopirellula aestuarii sp. nov., a novel member of the genus Rhodopirellula isolated from brackish sediments collected in the Tagus River estuary, Portugal.</title>
        <authorList>
            <person name="Vitorino I.R."/>
            <person name="Klimek D."/>
            <person name="Calusinska M."/>
            <person name="Lobo-da-Cunha A."/>
            <person name="Vasconcelos V."/>
            <person name="Lage O.M."/>
        </authorList>
    </citation>
    <scope>NUCLEOTIDE SEQUENCE [LARGE SCALE GENOMIC DNA]</scope>
    <source>
        <strain evidence="1 2">ICT_H3.1</strain>
    </source>
</reference>
<gene>
    <name evidence="1" type="ORF">NB063_24545</name>
</gene>
<comment type="caution">
    <text evidence="1">The sequence shown here is derived from an EMBL/GenBank/DDBJ whole genome shotgun (WGS) entry which is preliminary data.</text>
</comment>
<dbReference type="EMBL" id="JAMQBK010000066">
    <property type="protein sequence ID" value="MCM2373798.1"/>
    <property type="molecule type" value="Genomic_DNA"/>
</dbReference>